<dbReference type="PROSITE" id="PS50086">
    <property type="entry name" value="TBC_RABGAP"/>
    <property type="match status" value="1"/>
</dbReference>
<dbReference type="SMART" id="SM00568">
    <property type="entry name" value="GRAM"/>
    <property type="match status" value="2"/>
</dbReference>
<dbReference type="InterPro" id="IPR036017">
    <property type="entry name" value="TCB1D9/TCB1D9B_PH-GRAM2"/>
</dbReference>
<organism evidence="6 7">
    <name type="scientific">Ceratosolen solmsi marchali</name>
    <dbReference type="NCBI Taxonomy" id="326594"/>
    <lineage>
        <taxon>Eukaryota</taxon>
        <taxon>Metazoa</taxon>
        <taxon>Ecdysozoa</taxon>
        <taxon>Arthropoda</taxon>
        <taxon>Hexapoda</taxon>
        <taxon>Insecta</taxon>
        <taxon>Pterygota</taxon>
        <taxon>Neoptera</taxon>
        <taxon>Endopterygota</taxon>
        <taxon>Hymenoptera</taxon>
        <taxon>Apocrita</taxon>
        <taxon>Proctotrupomorpha</taxon>
        <taxon>Chalcidoidea</taxon>
        <taxon>Agaonidae</taxon>
        <taxon>Agaoninae</taxon>
        <taxon>Ceratosolen</taxon>
    </lineage>
</organism>
<dbReference type="FunFam" id="2.30.29.30:FF:000013">
    <property type="entry name" value="Putative TBC1 domain family member 8B"/>
    <property type="match status" value="1"/>
</dbReference>
<dbReference type="InterPro" id="IPR035969">
    <property type="entry name" value="Rab-GAP_TBC_sf"/>
</dbReference>
<dbReference type="InterPro" id="IPR000195">
    <property type="entry name" value="Rab-GAP-TBC_dom"/>
</dbReference>
<evidence type="ECO:0000259" key="4">
    <source>
        <dbReference type="PROSITE" id="PS50086"/>
    </source>
</evidence>
<feature type="region of interest" description="Disordered" evidence="3">
    <location>
        <begin position="1051"/>
        <end position="1070"/>
    </location>
</feature>
<dbReference type="Proteomes" id="UP000695007">
    <property type="component" value="Unplaced"/>
</dbReference>
<protein>
    <submittedName>
        <fullName evidence="7">TBC1 domain family member 9</fullName>
    </submittedName>
</protein>
<evidence type="ECO:0000256" key="2">
    <source>
        <dbReference type="ARBA" id="ARBA00022737"/>
    </source>
</evidence>
<evidence type="ECO:0000259" key="5">
    <source>
        <dbReference type="PROSITE" id="PS50222"/>
    </source>
</evidence>
<dbReference type="InterPro" id="IPR018247">
    <property type="entry name" value="EF_Hand_1_Ca_BS"/>
</dbReference>
<keyword evidence="2" id="KW-0677">Repeat</keyword>
<dbReference type="Gene3D" id="1.10.238.10">
    <property type="entry name" value="EF-hand"/>
    <property type="match status" value="1"/>
</dbReference>
<dbReference type="InterPro" id="IPR011993">
    <property type="entry name" value="PH-like_dom_sf"/>
</dbReference>
<dbReference type="Gene3D" id="1.10.472.80">
    <property type="entry name" value="Ypt/Rab-GAP domain of gyp1p, domain 3"/>
    <property type="match status" value="1"/>
</dbReference>
<feature type="compositionally biased region" description="Low complexity" evidence="3">
    <location>
        <begin position="942"/>
        <end position="955"/>
    </location>
</feature>
<feature type="compositionally biased region" description="Polar residues" evidence="3">
    <location>
        <begin position="956"/>
        <end position="966"/>
    </location>
</feature>
<dbReference type="FunFam" id="1.10.8.270:FF:000002">
    <property type="entry name" value="TBC1 domain family member 9B"/>
    <property type="match status" value="1"/>
</dbReference>
<dbReference type="Pfam" id="PF02893">
    <property type="entry name" value="GRAM"/>
    <property type="match status" value="2"/>
</dbReference>
<dbReference type="GO" id="GO:0003008">
    <property type="term" value="P:system process"/>
    <property type="evidence" value="ECO:0007669"/>
    <property type="project" value="UniProtKB-ARBA"/>
</dbReference>
<feature type="compositionally biased region" description="Polar residues" evidence="3">
    <location>
        <begin position="1051"/>
        <end position="1065"/>
    </location>
</feature>
<keyword evidence="1" id="KW-0343">GTPase activation</keyword>
<dbReference type="CTD" id="40361"/>
<feature type="region of interest" description="Disordered" evidence="3">
    <location>
        <begin position="940"/>
        <end position="966"/>
    </location>
</feature>
<dbReference type="CDD" id="cd13354">
    <property type="entry name" value="PH-GRAM2_TCB1D9_TCB1D9B"/>
    <property type="match status" value="1"/>
</dbReference>
<dbReference type="InterPro" id="IPR004182">
    <property type="entry name" value="GRAM"/>
</dbReference>
<dbReference type="InterPro" id="IPR036014">
    <property type="entry name" value="TCB1D9/TCB1D9B_PH-GRAM1"/>
</dbReference>
<dbReference type="GO" id="GO:0005509">
    <property type="term" value="F:calcium ion binding"/>
    <property type="evidence" value="ECO:0007669"/>
    <property type="project" value="InterPro"/>
</dbReference>
<proteinExistence type="predicted"/>
<dbReference type="Pfam" id="PF00566">
    <property type="entry name" value="RabGAP-TBC"/>
    <property type="match status" value="1"/>
</dbReference>
<dbReference type="GO" id="GO:0005096">
    <property type="term" value="F:GTPase activator activity"/>
    <property type="evidence" value="ECO:0007669"/>
    <property type="project" value="UniProtKB-KW"/>
</dbReference>
<reference evidence="7" key="1">
    <citation type="submission" date="2025-08" db="UniProtKB">
        <authorList>
            <consortium name="RefSeq"/>
        </authorList>
    </citation>
    <scope>IDENTIFICATION</scope>
</reference>
<evidence type="ECO:0000256" key="3">
    <source>
        <dbReference type="SAM" id="MobiDB-lite"/>
    </source>
</evidence>
<dbReference type="PANTHER" id="PTHR47666:SF1">
    <property type="entry name" value="PROTEIN VASCULAR ASSOCIATED DEATH 1, CHLOROPLASTIC"/>
    <property type="match status" value="1"/>
</dbReference>
<feature type="domain" description="Rab-GAP TBC" evidence="4">
    <location>
        <begin position="485"/>
        <end position="672"/>
    </location>
</feature>
<evidence type="ECO:0000313" key="7">
    <source>
        <dbReference type="RefSeq" id="XP_011503011.1"/>
    </source>
</evidence>
<dbReference type="KEGG" id="csol:105366304"/>
<evidence type="ECO:0000256" key="1">
    <source>
        <dbReference type="ARBA" id="ARBA00022468"/>
    </source>
</evidence>
<dbReference type="AlphaFoldDB" id="A0AAJ7E0C1"/>
<name>A0AAJ7E0C1_9HYME</name>
<evidence type="ECO:0000313" key="6">
    <source>
        <dbReference type="Proteomes" id="UP000695007"/>
    </source>
</evidence>
<dbReference type="InterPro" id="IPR002048">
    <property type="entry name" value="EF_hand_dom"/>
</dbReference>
<dbReference type="PANTHER" id="PTHR47666">
    <property type="entry name" value="PROTEIN VASCULAR ASSOCIATED DEATH 1, CHLOROPLASTIC"/>
    <property type="match status" value="1"/>
</dbReference>
<sequence>MWVKPEEVLLVNALWITEDATTYFVRQRRKGYGKIKGLTSIIVGTLDSVFDTKPSPFRILHQTPSSEVYWVVACSLTHSEIVKDWEWLHENLTTTLQSFDTEEEITDFVCCKIQSIIANNASDCTLADDEDSQSFKRVSYKFHQLFNLSKDDKLVNYYSCSYWKSHLPRQGWLYLSVNQMYFYAYILSKETKLIIRWADIVELNKTNSRVFPDSIRIVTRDGKEHYFSMFLHKYETYSLMEQLTNLAMKRLIDEKSGFNEDRDLLKKLSKNVPKKPSFLKRDLDARAHSEAYRLQFRLPGSEKLDGCVDATLWTPYNKRHNWGKIYLSQNYLCFESRVKQLVSLVISLQEVRLIESAENQASNTDVGKSILVTTARSSFLFAQIHDRDFVIQKISELLAKIKILSQPFNMNKEESGSDTTNDQSEERPIWMSQPALMKLFKAPLSTESAIKQEAKEKQWELHFSEYGRGMTIYRTVETAKLVIAGIPQILRGEIWLTFSGALNEMIMNPGLYKSLVDQSLGKLCQANEEIERDLHRSLPEHPAFQSDTGISALRRVLSAYAYRNPQIGYCQAMNIVASVLLIYCSEESAFWQLCNVCESLLPDYYDRRVVGALVDQGLLEELAAEHLPRLSARLQDLGLIRVISLSWFLTIFLSVMPTSSAVNIMDCFFYDGAKVIFQVALTVLEWNQEKLLKCHDDGEAMQLLTDYLGGVYNDEDPILPRPIDNLPPNKSISIQRLIFESYAKYGSLTVGGIERLRLKHRLKVVQSLEDGIEKNVIRSVITEKLMTTEELQELLSLIREELMSQRKTESDRYDPTQPPYEVYKIDYDLFRILFAGLSPWGKCTRAESLAARLFRLMDRNHDNLLNFREVVQAIAMTATVDSSQRLKLLYTLHLPPLLTPVDFDSPTQSDGAEVAAEATDFFDSMEQSITSLELPVSLAEEPNSTLSRSTSLNSPQGDQSWEEQSMGSLRSMIASRDSPLNLKTVPKMSQLHFIALWNTLYDMFPAQPEDQETYWCISEIGTLLLQLGDVGKKFYVEREESEDCSAVVLTSKHTGSSDRNGNPANPSFRDPNWSITVEQFLASALNGQPIVDFFSKRTDLIKAIASLRNRRFNRTHSLSDTPILNV</sequence>
<dbReference type="CDD" id="cd13351">
    <property type="entry name" value="PH-GRAM1_TCB1D9_TCB1D9B"/>
    <property type="match status" value="1"/>
</dbReference>
<dbReference type="Gene3D" id="2.30.29.30">
    <property type="entry name" value="Pleckstrin-homology domain (PH domain)/Phosphotyrosine-binding domain (PTB)"/>
    <property type="match status" value="2"/>
</dbReference>
<dbReference type="SMART" id="SM00164">
    <property type="entry name" value="TBC"/>
    <property type="match status" value="1"/>
</dbReference>
<dbReference type="PROSITE" id="PS50222">
    <property type="entry name" value="EF_HAND_2"/>
    <property type="match status" value="1"/>
</dbReference>
<dbReference type="Gene3D" id="1.10.8.270">
    <property type="entry name" value="putative rabgap domain of human tbc1 domain family member 14 like domains"/>
    <property type="match status" value="1"/>
</dbReference>
<dbReference type="GeneID" id="105366304"/>
<dbReference type="FunFam" id="1.10.472.80:FF:000049">
    <property type="entry name" value="Uncharacterized protein, isoform B"/>
    <property type="match status" value="1"/>
</dbReference>
<dbReference type="RefSeq" id="XP_011503011.1">
    <property type="nucleotide sequence ID" value="XM_011504709.1"/>
</dbReference>
<gene>
    <name evidence="7" type="primary">LOC105366304</name>
</gene>
<dbReference type="SUPFAM" id="SSF47923">
    <property type="entry name" value="Ypt/Rab-GAP domain of gyp1p"/>
    <property type="match status" value="2"/>
</dbReference>
<keyword evidence="6" id="KW-1185">Reference proteome</keyword>
<dbReference type="PROSITE" id="PS00018">
    <property type="entry name" value="EF_HAND_1"/>
    <property type="match status" value="1"/>
</dbReference>
<feature type="domain" description="EF-hand" evidence="5">
    <location>
        <begin position="845"/>
        <end position="880"/>
    </location>
</feature>
<accession>A0AAJ7E0C1</accession>